<name>A0A5C5SEA2_9STRE</name>
<dbReference type="PROSITE" id="PS50968">
    <property type="entry name" value="BIOTINYL_LIPOYL"/>
    <property type="match status" value="1"/>
</dbReference>
<dbReference type="Gene3D" id="3.30.559.10">
    <property type="entry name" value="Chloramphenicol acetyltransferase-like domain"/>
    <property type="match status" value="1"/>
</dbReference>
<dbReference type="PROSITE" id="PS00189">
    <property type="entry name" value="LIPOYL"/>
    <property type="match status" value="1"/>
</dbReference>
<dbReference type="SUPFAM" id="SSF47005">
    <property type="entry name" value="Peripheral subunit-binding domain of 2-oxo acid dehydrogenase complex"/>
    <property type="match status" value="2"/>
</dbReference>
<evidence type="ECO:0000256" key="3">
    <source>
        <dbReference type="ARBA" id="ARBA00022679"/>
    </source>
</evidence>
<dbReference type="Proteomes" id="UP000317430">
    <property type="component" value="Unassembled WGS sequence"/>
</dbReference>
<evidence type="ECO:0000313" key="9">
    <source>
        <dbReference type="EMBL" id="TWS99184.1"/>
    </source>
</evidence>
<dbReference type="EC" id="2.3.1.-" evidence="6"/>
<evidence type="ECO:0000256" key="1">
    <source>
        <dbReference type="ARBA" id="ARBA00001938"/>
    </source>
</evidence>
<dbReference type="Gene3D" id="2.40.50.100">
    <property type="match status" value="1"/>
</dbReference>
<organism evidence="9 10">
    <name type="scientific">Streptococcus cuniculipharyngis</name>
    <dbReference type="NCBI Taxonomy" id="1562651"/>
    <lineage>
        <taxon>Bacteria</taxon>
        <taxon>Bacillati</taxon>
        <taxon>Bacillota</taxon>
        <taxon>Bacilli</taxon>
        <taxon>Lactobacillales</taxon>
        <taxon>Streptococcaceae</taxon>
        <taxon>Streptococcus</taxon>
    </lineage>
</organism>
<dbReference type="PANTHER" id="PTHR43178">
    <property type="entry name" value="DIHYDROLIPOAMIDE ACETYLTRANSFERASE COMPONENT OF PYRUVATE DEHYDROGENASE COMPLEX"/>
    <property type="match status" value="1"/>
</dbReference>
<sequence>MAVEIIMPKLGVDMQEGEIIEWKKQEGDEVKEGEILLEIMSDKTNMELEAEDSGVLLKIVRGAGETVPVTEVIGYLGAAGEVVDTAAASQVVEPASPSPVAETVRPAATPVVAEVTFAEGEKVRATPAARKLARELGVNLHLVPGSGARGRIHKEDVEKVKQAAPRLSPLARKIAEDKGLDVENLVGSGVRGKIMKRDVLAALGASQETVTEDVSAPVVNTDPVAETSRDIEIIKMSPMRKAISKGMVNSYLTAPTFTLNYDIDMTNLMALRKQVLEPIMNKTGNKVTFTDLIGLAVVKTLMKPEHRYMNASLINDANEIEIHNYVNLGIAVGLDDGLVVPVVHGADKMSLSEFVVASKDVIKKAQTGKLKAAEMSGSTFSITNLGMFGTKSFNPIINQPNSAILGVAATVPTPVALDGQVVIRPIMAMCLTIDHRIIDGMNGAKFMVDLKNLLENPMELLI</sequence>
<dbReference type="Gene3D" id="4.10.320.10">
    <property type="entry name" value="E3-binding domain"/>
    <property type="match status" value="2"/>
</dbReference>
<feature type="domain" description="Peripheral subunit-binding (PSBD)" evidence="8">
    <location>
        <begin position="124"/>
        <end position="161"/>
    </location>
</feature>
<reference evidence="9 10" key="1">
    <citation type="submission" date="2019-08" db="EMBL/GenBank/DDBJ databases">
        <authorList>
            <person name="Lei W."/>
        </authorList>
    </citation>
    <scope>NUCLEOTIDE SEQUENCE [LARGE SCALE GENOMIC DNA]</scope>
    <source>
        <strain evidence="9 10">CCUG 66496</strain>
    </source>
</reference>
<evidence type="ECO:0000259" key="7">
    <source>
        <dbReference type="PROSITE" id="PS50968"/>
    </source>
</evidence>
<dbReference type="Pfam" id="PF02817">
    <property type="entry name" value="E3_binding"/>
    <property type="match status" value="2"/>
</dbReference>
<dbReference type="Pfam" id="PF00364">
    <property type="entry name" value="Biotin_lipoyl"/>
    <property type="match status" value="1"/>
</dbReference>
<dbReference type="GO" id="GO:0031405">
    <property type="term" value="F:lipoic acid binding"/>
    <property type="evidence" value="ECO:0007669"/>
    <property type="project" value="TreeGrafter"/>
</dbReference>
<dbReference type="InterPro" id="IPR000089">
    <property type="entry name" value="Biotin_lipoyl"/>
</dbReference>
<dbReference type="PROSITE" id="PS51826">
    <property type="entry name" value="PSBD"/>
    <property type="match status" value="2"/>
</dbReference>
<dbReference type="GO" id="GO:0005737">
    <property type="term" value="C:cytoplasm"/>
    <property type="evidence" value="ECO:0007669"/>
    <property type="project" value="TreeGrafter"/>
</dbReference>
<evidence type="ECO:0000313" key="10">
    <source>
        <dbReference type="Proteomes" id="UP000317430"/>
    </source>
</evidence>
<dbReference type="PANTHER" id="PTHR43178:SF5">
    <property type="entry name" value="LIPOAMIDE ACYLTRANSFERASE COMPONENT OF BRANCHED-CHAIN ALPHA-KETO ACID DEHYDROGENASE COMPLEX, MITOCHONDRIAL"/>
    <property type="match status" value="1"/>
</dbReference>
<dbReference type="NCBIfam" id="NF011416">
    <property type="entry name" value="PRK14843.1"/>
    <property type="match status" value="1"/>
</dbReference>
<dbReference type="InterPro" id="IPR036625">
    <property type="entry name" value="E3-bd_dom_sf"/>
</dbReference>
<gene>
    <name evidence="9" type="ORF">FRX57_03025</name>
</gene>
<dbReference type="InterPro" id="IPR023213">
    <property type="entry name" value="CAT-like_dom_sf"/>
</dbReference>
<protein>
    <recommendedName>
        <fullName evidence="6">Dihydrolipoamide acetyltransferase component of pyruvate dehydrogenase complex</fullName>
        <ecNumber evidence="6">2.3.1.-</ecNumber>
    </recommendedName>
</protein>
<evidence type="ECO:0000256" key="5">
    <source>
        <dbReference type="ARBA" id="ARBA00023315"/>
    </source>
</evidence>
<keyword evidence="10" id="KW-1185">Reference proteome</keyword>
<dbReference type="InterPro" id="IPR004167">
    <property type="entry name" value="PSBD"/>
</dbReference>
<comment type="similarity">
    <text evidence="2 6">Belongs to the 2-oxoacid dehydrogenase family.</text>
</comment>
<dbReference type="Pfam" id="PF00198">
    <property type="entry name" value="2-oxoacid_dh"/>
    <property type="match status" value="1"/>
</dbReference>
<feature type="domain" description="Peripheral subunit-binding (PSBD)" evidence="8">
    <location>
        <begin position="166"/>
        <end position="203"/>
    </location>
</feature>
<feature type="domain" description="Lipoyl-binding" evidence="7">
    <location>
        <begin position="2"/>
        <end position="77"/>
    </location>
</feature>
<dbReference type="InterPro" id="IPR050743">
    <property type="entry name" value="2-oxoacid_DH_E2_comp"/>
</dbReference>
<dbReference type="InterPro" id="IPR011053">
    <property type="entry name" value="Single_hybrid_motif"/>
</dbReference>
<proteinExistence type="inferred from homology"/>
<dbReference type="SUPFAM" id="SSF51230">
    <property type="entry name" value="Single hybrid motif"/>
    <property type="match status" value="1"/>
</dbReference>
<keyword evidence="3 6" id="KW-0808">Transferase</keyword>
<dbReference type="InterPro" id="IPR001078">
    <property type="entry name" value="2-oxoacid_DH_actylTfrase"/>
</dbReference>
<evidence type="ECO:0000256" key="4">
    <source>
        <dbReference type="ARBA" id="ARBA00022823"/>
    </source>
</evidence>
<dbReference type="GO" id="GO:0016407">
    <property type="term" value="F:acetyltransferase activity"/>
    <property type="evidence" value="ECO:0007669"/>
    <property type="project" value="TreeGrafter"/>
</dbReference>
<comment type="caution">
    <text evidence="9">The sequence shown here is derived from an EMBL/GenBank/DDBJ whole genome shotgun (WGS) entry which is preliminary data.</text>
</comment>
<keyword evidence="4 6" id="KW-0450">Lipoyl</keyword>
<dbReference type="SUPFAM" id="SSF52777">
    <property type="entry name" value="CoA-dependent acyltransferases"/>
    <property type="match status" value="1"/>
</dbReference>
<dbReference type="OrthoDB" id="9805770at2"/>
<keyword evidence="5 6" id="KW-0012">Acyltransferase</keyword>
<evidence type="ECO:0000256" key="6">
    <source>
        <dbReference type="RuleBase" id="RU003423"/>
    </source>
</evidence>
<dbReference type="CDD" id="cd06849">
    <property type="entry name" value="lipoyl_domain"/>
    <property type="match status" value="1"/>
</dbReference>
<dbReference type="RefSeq" id="WP_146566494.1">
    <property type="nucleotide sequence ID" value="NZ_VOHL01000001.1"/>
</dbReference>
<accession>A0A5C5SEA2</accession>
<comment type="cofactor">
    <cofactor evidence="1 6">
        <name>(R)-lipoate</name>
        <dbReference type="ChEBI" id="CHEBI:83088"/>
    </cofactor>
</comment>
<evidence type="ECO:0000256" key="2">
    <source>
        <dbReference type="ARBA" id="ARBA00007317"/>
    </source>
</evidence>
<dbReference type="InterPro" id="IPR003016">
    <property type="entry name" value="2-oxoA_DH_lipoyl-BS"/>
</dbReference>
<dbReference type="EMBL" id="VOHL01000001">
    <property type="protein sequence ID" value="TWS99184.1"/>
    <property type="molecule type" value="Genomic_DNA"/>
</dbReference>
<evidence type="ECO:0000259" key="8">
    <source>
        <dbReference type="PROSITE" id="PS51826"/>
    </source>
</evidence>
<dbReference type="AlphaFoldDB" id="A0A5C5SEA2"/>